<keyword evidence="2 6" id="KW-0808">Transferase</keyword>
<dbReference type="OrthoDB" id="412876at2759"/>
<comment type="function">
    <text evidence="5">Arginine methyltransferase that can both catalyze the formation of omega-N monomethylarginine (MMA) and symmetrical dimethylarginine (sDMA).</text>
</comment>
<dbReference type="GO" id="GO:0016274">
    <property type="term" value="F:protein-arginine N-methyltransferase activity"/>
    <property type="evidence" value="ECO:0007669"/>
    <property type="project" value="InterPro"/>
</dbReference>
<dbReference type="InterPro" id="IPR025799">
    <property type="entry name" value="Arg_MeTrfase"/>
</dbReference>
<dbReference type="EMBL" id="MVGT01001144">
    <property type="protein sequence ID" value="OVA13413.1"/>
    <property type="molecule type" value="Genomic_DNA"/>
</dbReference>
<keyword evidence="1 6" id="KW-0489">Methyltransferase</keyword>
<dbReference type="FunFam" id="2.70.160.11:FF:000013">
    <property type="entry name" value="Protein arginine N-methyltransferase 1.6"/>
    <property type="match status" value="1"/>
</dbReference>
<evidence type="ECO:0000256" key="2">
    <source>
        <dbReference type="ARBA" id="ARBA00022679"/>
    </source>
</evidence>
<dbReference type="GO" id="GO:0032259">
    <property type="term" value="P:methylation"/>
    <property type="evidence" value="ECO:0007669"/>
    <property type="project" value="UniProtKB-KW"/>
</dbReference>
<dbReference type="STRING" id="56857.A0A200QSJ4"/>
<evidence type="ECO:0000256" key="1">
    <source>
        <dbReference type="ARBA" id="ARBA00022603"/>
    </source>
</evidence>
<dbReference type="Proteomes" id="UP000195402">
    <property type="component" value="Unassembled WGS sequence"/>
</dbReference>
<dbReference type="FunCoup" id="A0A200QSJ4">
    <property type="interactions" value="3003"/>
</dbReference>
<evidence type="ECO:0000256" key="3">
    <source>
        <dbReference type="ARBA" id="ARBA00022691"/>
    </source>
</evidence>
<keyword evidence="9" id="KW-1185">Reference proteome</keyword>
<evidence type="ECO:0000256" key="6">
    <source>
        <dbReference type="PROSITE-ProRule" id="PRU01015"/>
    </source>
</evidence>
<dbReference type="InParanoid" id="A0A200QSJ4"/>
<dbReference type="PROSITE" id="PS51678">
    <property type="entry name" value="SAM_MT_PRMT"/>
    <property type="match status" value="2"/>
</dbReference>
<feature type="domain" description="Protein arginine N-methyltransferase" evidence="7">
    <location>
        <begin position="197"/>
        <end position="316"/>
    </location>
</feature>
<protein>
    <submittedName>
        <fullName evidence="8">Protein arginine N-methyltransferase</fullName>
    </submittedName>
</protein>
<dbReference type="PANTHER" id="PTHR11006:SF4">
    <property type="entry name" value="PROTEIN ARGININE N-METHYLTRANSFERASE 7"/>
    <property type="match status" value="1"/>
</dbReference>
<organism evidence="8 9">
    <name type="scientific">Macleaya cordata</name>
    <name type="common">Five-seeded plume-poppy</name>
    <name type="synonym">Bocconia cordata</name>
    <dbReference type="NCBI Taxonomy" id="56857"/>
    <lineage>
        <taxon>Eukaryota</taxon>
        <taxon>Viridiplantae</taxon>
        <taxon>Streptophyta</taxon>
        <taxon>Embryophyta</taxon>
        <taxon>Tracheophyta</taxon>
        <taxon>Spermatophyta</taxon>
        <taxon>Magnoliopsida</taxon>
        <taxon>Ranunculales</taxon>
        <taxon>Papaveraceae</taxon>
        <taxon>Papaveroideae</taxon>
        <taxon>Macleaya</taxon>
    </lineage>
</organism>
<dbReference type="Gene3D" id="2.70.160.11">
    <property type="entry name" value="Hnrnp arginine n-methyltransferase1"/>
    <property type="match status" value="2"/>
</dbReference>
<comment type="caution">
    <text evidence="8">The sequence shown here is derived from an EMBL/GenBank/DDBJ whole genome shotgun (WGS) entry which is preliminary data.</text>
</comment>
<dbReference type="SUPFAM" id="SSF53335">
    <property type="entry name" value="S-adenosyl-L-methionine-dependent methyltransferases"/>
    <property type="match status" value="2"/>
</dbReference>
<dbReference type="Pfam" id="PF22528">
    <property type="entry name" value="PRMT_C"/>
    <property type="match status" value="2"/>
</dbReference>
<dbReference type="FunFam" id="3.40.50.150:FF:000070">
    <property type="entry name" value="Protein arginine N-methyltransferase 7"/>
    <property type="match status" value="1"/>
</dbReference>
<proteinExistence type="predicted"/>
<gene>
    <name evidence="8" type="ORF">BVC80_8777g5</name>
</gene>
<dbReference type="FunFam" id="2.70.160.11:FF:000017">
    <property type="entry name" value="Protein arginine N-methyltransferase 1.6"/>
    <property type="match status" value="1"/>
</dbReference>
<keyword evidence="3 6" id="KW-0949">S-adenosyl-L-methionine</keyword>
<dbReference type="AlphaFoldDB" id="A0A200QSJ4"/>
<dbReference type="PANTHER" id="PTHR11006">
    <property type="entry name" value="PROTEIN ARGININE N-METHYLTRANSFERASE"/>
    <property type="match status" value="1"/>
</dbReference>
<evidence type="ECO:0000256" key="4">
    <source>
        <dbReference type="ARBA" id="ARBA00022737"/>
    </source>
</evidence>
<name>A0A200QSJ4_MACCD</name>
<evidence type="ECO:0000256" key="5">
    <source>
        <dbReference type="ARBA" id="ARBA00054608"/>
    </source>
</evidence>
<evidence type="ECO:0000313" key="8">
    <source>
        <dbReference type="EMBL" id="OVA13413.1"/>
    </source>
</evidence>
<dbReference type="GO" id="GO:0042054">
    <property type="term" value="F:histone methyltransferase activity"/>
    <property type="evidence" value="ECO:0007669"/>
    <property type="project" value="TreeGrafter"/>
</dbReference>
<accession>A0A200QSJ4</accession>
<sequence length="655" mass="73072">MNILTGNQPFDNLHVVPTKTGDSIRAGTGLLSMMAARAMDSSGAKEGVGTKGIVSACETYLPMIKLLRKVLHINGLEKKIRIIPKRSDEVKVGFDISSHADILVSEILDSELLGEGLIPTLQHAHDELLVQNPRTVPHRATIYGQLVESEFLCKLHDLHNCEAKALDGKRLAPVGLETIIGVKPQQYAMHCNALSEDIRLLSEPFKIFEFDFWKRPDSHGITDLHINATGDGTVQAVISWWVLQLDYEGTIFYSTAPRWISFPFNTEELQTHSPNWCDHWKQCVWFVPGTGVSIVKDKQVHIQAVHDDISVSYNLKYDNHRIDPGHYNAHSRDCQLILSPERIAIYGDIDWRFSMLTALRNALQEKVCSLCVVADDSVFLTILIASLSTSEVISVFPGIQEKGARYLQAVADANGFSMDCVKVLGKKRCLTMDDTNQKKVDMLVGEPFYYGNEGMLPWQNLRFWKERTILDAVLSKDVWIMPCKGILKACAMSLPDLWKSRCSLKKVEGFEHSVVNASLGACGDISASQEGPCLPYFIWQCGEIKELSEVFTVMEFDFSKPISPCFGKTKVEFINTGLCHGFVLWIDWVLDAESSIVLSTGPDHRYWKQGVKLLSKPVAVGIQGSCGGTDECRSTEVEASFDPSNGELTINHSFL</sequence>
<dbReference type="Gene3D" id="3.40.50.150">
    <property type="entry name" value="Vaccinia Virus protein VP39"/>
    <property type="match status" value="2"/>
</dbReference>
<keyword evidence="4" id="KW-0677">Repeat</keyword>
<dbReference type="InterPro" id="IPR029063">
    <property type="entry name" value="SAM-dependent_MTases_sf"/>
</dbReference>
<feature type="domain" description="Protein arginine N-methyltransferase" evidence="7">
    <location>
        <begin position="551"/>
        <end position="629"/>
    </location>
</feature>
<evidence type="ECO:0000313" key="9">
    <source>
        <dbReference type="Proteomes" id="UP000195402"/>
    </source>
</evidence>
<dbReference type="OMA" id="NEARMSD"/>
<evidence type="ECO:0000259" key="7">
    <source>
        <dbReference type="Pfam" id="PF22528"/>
    </source>
</evidence>
<reference evidence="8 9" key="1">
    <citation type="journal article" date="2017" name="Mol. Plant">
        <title>The Genome of Medicinal Plant Macleaya cordata Provides New Insights into Benzylisoquinoline Alkaloids Metabolism.</title>
        <authorList>
            <person name="Liu X."/>
            <person name="Liu Y."/>
            <person name="Huang P."/>
            <person name="Ma Y."/>
            <person name="Qing Z."/>
            <person name="Tang Q."/>
            <person name="Cao H."/>
            <person name="Cheng P."/>
            <person name="Zheng Y."/>
            <person name="Yuan Z."/>
            <person name="Zhou Y."/>
            <person name="Liu J."/>
            <person name="Tang Z."/>
            <person name="Zhuo Y."/>
            <person name="Zhang Y."/>
            <person name="Yu L."/>
            <person name="Huang J."/>
            <person name="Yang P."/>
            <person name="Peng Q."/>
            <person name="Zhang J."/>
            <person name="Jiang W."/>
            <person name="Zhang Z."/>
            <person name="Lin K."/>
            <person name="Ro D.K."/>
            <person name="Chen X."/>
            <person name="Xiong X."/>
            <person name="Shang Y."/>
            <person name="Huang S."/>
            <person name="Zeng J."/>
        </authorList>
    </citation>
    <scope>NUCLEOTIDE SEQUENCE [LARGE SCALE GENOMIC DNA]</scope>
    <source>
        <strain evidence="9">cv. BLH2017</strain>
        <tissue evidence="8">Root</tissue>
    </source>
</reference>
<dbReference type="InterPro" id="IPR055135">
    <property type="entry name" value="PRMT_dom"/>
</dbReference>